<gene>
    <name evidence="1" type="ORF">FTOL_02362</name>
</gene>
<organism evidence="1 2">
    <name type="scientific">Fusarium torulosum</name>
    <dbReference type="NCBI Taxonomy" id="33205"/>
    <lineage>
        <taxon>Eukaryota</taxon>
        <taxon>Fungi</taxon>
        <taxon>Dikarya</taxon>
        <taxon>Ascomycota</taxon>
        <taxon>Pezizomycotina</taxon>
        <taxon>Sordariomycetes</taxon>
        <taxon>Hypocreomycetidae</taxon>
        <taxon>Hypocreales</taxon>
        <taxon>Nectriaceae</taxon>
        <taxon>Fusarium</taxon>
    </lineage>
</organism>
<comment type="caution">
    <text evidence="1">The sequence shown here is derived from an EMBL/GenBank/DDBJ whole genome shotgun (WGS) entry which is preliminary data.</text>
</comment>
<dbReference type="InterPro" id="IPR052895">
    <property type="entry name" value="HetReg/Transcr_Mod"/>
</dbReference>
<accession>A0AAE8M213</accession>
<evidence type="ECO:0000313" key="1">
    <source>
        <dbReference type="EMBL" id="SPJ72633.1"/>
    </source>
</evidence>
<dbReference type="Proteomes" id="UP001187734">
    <property type="component" value="Unassembled WGS sequence"/>
</dbReference>
<dbReference type="PANTHER" id="PTHR24148:SF64">
    <property type="entry name" value="HETEROKARYON INCOMPATIBILITY DOMAIN-CONTAINING PROTEIN"/>
    <property type="match status" value="1"/>
</dbReference>
<name>A0AAE8M213_9HYPO</name>
<reference evidence="1" key="1">
    <citation type="submission" date="2018-03" db="EMBL/GenBank/DDBJ databases">
        <authorList>
            <person name="Guldener U."/>
        </authorList>
    </citation>
    <scope>NUCLEOTIDE SEQUENCE</scope>
</reference>
<dbReference type="EMBL" id="ONZP01000070">
    <property type="protein sequence ID" value="SPJ72633.1"/>
    <property type="molecule type" value="Genomic_DNA"/>
</dbReference>
<evidence type="ECO:0000313" key="2">
    <source>
        <dbReference type="Proteomes" id="UP001187734"/>
    </source>
</evidence>
<protein>
    <submittedName>
        <fullName evidence="1">Uncharacterized protein</fullName>
    </submittedName>
</protein>
<dbReference type="Pfam" id="PF26639">
    <property type="entry name" value="Het-6_barrel"/>
    <property type="match status" value="1"/>
</dbReference>
<sequence length="213" mass="23146">MKPRWKLNAAGSVLTCGFQISTIEATAPGYPSNTPHSMLGGRATIAAWRQLAELSADPQTPPSGDTTEGNAERLFQNTLSGGITLIPWKVGSRDYSKACETWLDWFISADGDLPKASKKTIQDFDEMVQQISLYRRLIRTDDGSIGLGPEMSERGDVVFILPGGKVPCVLRRVEVSVTGTPRFQLLGDAFIHGAMAGEMIDPGTSLFEEMIIL</sequence>
<keyword evidence="2" id="KW-1185">Reference proteome</keyword>
<proteinExistence type="predicted"/>
<dbReference type="PANTHER" id="PTHR24148">
    <property type="entry name" value="ANKYRIN REPEAT DOMAIN-CONTAINING PROTEIN 39 HOMOLOG-RELATED"/>
    <property type="match status" value="1"/>
</dbReference>
<dbReference type="AlphaFoldDB" id="A0AAE8M213"/>